<organism evidence="2">
    <name type="scientific">bioreactor metagenome</name>
    <dbReference type="NCBI Taxonomy" id="1076179"/>
    <lineage>
        <taxon>unclassified sequences</taxon>
        <taxon>metagenomes</taxon>
        <taxon>ecological metagenomes</taxon>
    </lineage>
</organism>
<keyword evidence="1" id="KW-0812">Transmembrane</keyword>
<proteinExistence type="predicted"/>
<comment type="caution">
    <text evidence="2">The sequence shown here is derived from an EMBL/GenBank/DDBJ whole genome shotgun (WGS) entry which is preliminary data.</text>
</comment>
<accession>A0A645BQQ4</accession>
<gene>
    <name evidence="2" type="ORF">SDC9_114370</name>
</gene>
<name>A0A645BQQ4_9ZZZZ</name>
<keyword evidence="1" id="KW-0472">Membrane</keyword>
<sequence length="225" mass="26162">MMPCFSSKSSPKILEETGLTVCQRVLENMKKYIFKTVIIIMLLILAALPYCNCCFMKKRSTHSSEQAFPRAIAVIINDLLQKDLAYWQWLQKNAIPENCPFQENTIIVACWPLKTPDQAKIIVACHYCLPIVFYFPDFPRDHPVNLAILPESFPNRACIPIQVKQFTAKPPNIYDVIIAFVDENYHYQIREYHSHMEIIHTESISKPSGTYPQFDYRKAREQETP</sequence>
<keyword evidence="1" id="KW-1133">Transmembrane helix</keyword>
<dbReference type="EMBL" id="VSSQ01021696">
    <property type="protein sequence ID" value="MPM67448.1"/>
    <property type="molecule type" value="Genomic_DNA"/>
</dbReference>
<dbReference type="AlphaFoldDB" id="A0A645BQQ4"/>
<reference evidence="2" key="1">
    <citation type="submission" date="2019-08" db="EMBL/GenBank/DDBJ databases">
        <authorList>
            <person name="Kucharzyk K."/>
            <person name="Murdoch R.W."/>
            <person name="Higgins S."/>
            <person name="Loffler F."/>
        </authorList>
    </citation>
    <scope>NUCLEOTIDE SEQUENCE</scope>
</reference>
<evidence type="ECO:0000256" key="1">
    <source>
        <dbReference type="SAM" id="Phobius"/>
    </source>
</evidence>
<feature type="transmembrane region" description="Helical" evidence="1">
    <location>
        <begin position="32"/>
        <end position="50"/>
    </location>
</feature>
<protein>
    <submittedName>
        <fullName evidence="2">Uncharacterized protein</fullName>
    </submittedName>
</protein>
<evidence type="ECO:0000313" key="2">
    <source>
        <dbReference type="EMBL" id="MPM67448.1"/>
    </source>
</evidence>